<comment type="caution">
    <text evidence="1">The sequence shown here is derived from an EMBL/GenBank/DDBJ whole genome shotgun (WGS) entry which is preliminary data.</text>
</comment>
<evidence type="ECO:0008006" key="3">
    <source>
        <dbReference type="Google" id="ProtNLM"/>
    </source>
</evidence>
<evidence type="ECO:0000313" key="1">
    <source>
        <dbReference type="EMBL" id="GAA4608711.1"/>
    </source>
</evidence>
<keyword evidence="2" id="KW-1185">Reference proteome</keyword>
<dbReference type="Proteomes" id="UP001500212">
    <property type="component" value="Unassembled WGS sequence"/>
</dbReference>
<sequence length="92" mass="9708">MLAAQPGIRVGGTVHDRLGRAGVALARRQENRGPDREPHPVEIRVIIDRQSAKILATETYDIVGGKVDAEPSATTLLTASGWTDGLGVPARG</sequence>
<dbReference type="RefSeq" id="WP_345354637.1">
    <property type="nucleotide sequence ID" value="NZ_BAABHJ010000008.1"/>
</dbReference>
<name>A0ABP8TKE7_9ACTN</name>
<dbReference type="EMBL" id="BAABHJ010000008">
    <property type="protein sequence ID" value="GAA4608711.1"/>
    <property type="molecule type" value="Genomic_DNA"/>
</dbReference>
<organism evidence="1 2">
    <name type="scientific">Actinoallomurus liliacearum</name>
    <dbReference type="NCBI Taxonomy" id="1080073"/>
    <lineage>
        <taxon>Bacteria</taxon>
        <taxon>Bacillati</taxon>
        <taxon>Actinomycetota</taxon>
        <taxon>Actinomycetes</taxon>
        <taxon>Streptosporangiales</taxon>
        <taxon>Thermomonosporaceae</taxon>
        <taxon>Actinoallomurus</taxon>
    </lineage>
</organism>
<proteinExistence type="predicted"/>
<reference evidence="2" key="1">
    <citation type="journal article" date="2019" name="Int. J. Syst. Evol. Microbiol.">
        <title>The Global Catalogue of Microorganisms (GCM) 10K type strain sequencing project: providing services to taxonomists for standard genome sequencing and annotation.</title>
        <authorList>
            <consortium name="The Broad Institute Genomics Platform"/>
            <consortium name="The Broad Institute Genome Sequencing Center for Infectious Disease"/>
            <person name="Wu L."/>
            <person name="Ma J."/>
        </authorList>
    </citation>
    <scope>NUCLEOTIDE SEQUENCE [LARGE SCALE GENOMIC DNA]</scope>
    <source>
        <strain evidence="2">JCM 17938</strain>
    </source>
</reference>
<evidence type="ECO:0000313" key="2">
    <source>
        <dbReference type="Proteomes" id="UP001500212"/>
    </source>
</evidence>
<protein>
    <recommendedName>
        <fullName evidence="3">PepSY domain-containing protein</fullName>
    </recommendedName>
</protein>
<accession>A0ABP8TKE7</accession>
<gene>
    <name evidence="1" type="ORF">GCM10023195_34410</name>
</gene>